<reference evidence="9" key="1">
    <citation type="journal article" date="2019" name="Int. J. Syst. Evol. Microbiol.">
        <title>The Global Catalogue of Microorganisms (GCM) 10K type strain sequencing project: providing services to taxonomists for standard genome sequencing and annotation.</title>
        <authorList>
            <consortium name="The Broad Institute Genomics Platform"/>
            <consortium name="The Broad Institute Genome Sequencing Center for Infectious Disease"/>
            <person name="Wu L."/>
            <person name="Ma J."/>
        </authorList>
    </citation>
    <scope>NUCLEOTIDE SEQUENCE [LARGE SCALE GENOMIC DNA]</scope>
    <source>
        <strain evidence="9">JCM 15614</strain>
    </source>
</reference>
<feature type="domain" description="Bacterial transcriptional activator" evidence="7">
    <location>
        <begin position="100"/>
        <end position="247"/>
    </location>
</feature>
<feature type="domain" description="OmpR/PhoB-type" evidence="6">
    <location>
        <begin position="20"/>
        <end position="95"/>
    </location>
</feature>
<dbReference type="RefSeq" id="WP_344687313.1">
    <property type="nucleotide sequence ID" value="NZ_BAAAVV010000002.1"/>
</dbReference>
<dbReference type="Proteomes" id="UP001499924">
    <property type="component" value="Unassembled WGS sequence"/>
</dbReference>
<dbReference type="PANTHER" id="PTHR16305:SF35">
    <property type="entry name" value="TRANSCRIPTIONAL ACTIVATOR DOMAIN"/>
    <property type="match status" value="1"/>
</dbReference>
<dbReference type="Gene3D" id="1.25.40.10">
    <property type="entry name" value="Tetratricopeptide repeat domain"/>
    <property type="match status" value="2"/>
</dbReference>
<evidence type="ECO:0000256" key="3">
    <source>
        <dbReference type="ARBA" id="ARBA00022840"/>
    </source>
</evidence>
<keyword evidence="4" id="KW-0238">DNA-binding</keyword>
<name>A0ABP6NVX9_9ACTN</name>
<dbReference type="InterPro" id="IPR027417">
    <property type="entry name" value="P-loop_NTPase"/>
</dbReference>
<evidence type="ECO:0000259" key="6">
    <source>
        <dbReference type="SMART" id="SM00862"/>
    </source>
</evidence>
<dbReference type="InterPro" id="IPR036388">
    <property type="entry name" value="WH-like_DNA-bd_sf"/>
</dbReference>
<dbReference type="PANTHER" id="PTHR16305">
    <property type="entry name" value="TESTICULAR SOLUBLE ADENYLYL CYCLASE"/>
    <property type="match status" value="1"/>
</dbReference>
<organism evidence="8 9">
    <name type="scientific">Blastococcus jejuensis</name>
    <dbReference type="NCBI Taxonomy" id="351224"/>
    <lineage>
        <taxon>Bacteria</taxon>
        <taxon>Bacillati</taxon>
        <taxon>Actinomycetota</taxon>
        <taxon>Actinomycetes</taxon>
        <taxon>Geodermatophilales</taxon>
        <taxon>Geodermatophilaceae</taxon>
        <taxon>Blastococcus</taxon>
    </lineage>
</organism>
<protein>
    <recommendedName>
        <fullName evidence="10">Transcriptional regulatory protein, C terminal</fullName>
    </recommendedName>
</protein>
<dbReference type="SUPFAM" id="SSF46894">
    <property type="entry name" value="C-terminal effector domain of the bipartite response regulators"/>
    <property type="match status" value="1"/>
</dbReference>
<keyword evidence="3" id="KW-0067">ATP-binding</keyword>
<feature type="domain" description="AAA+ ATPase" evidence="5">
    <location>
        <begin position="288"/>
        <end position="463"/>
    </location>
</feature>
<dbReference type="SUPFAM" id="SSF48452">
    <property type="entry name" value="TPR-like"/>
    <property type="match status" value="2"/>
</dbReference>
<evidence type="ECO:0000313" key="9">
    <source>
        <dbReference type="Proteomes" id="UP001499924"/>
    </source>
</evidence>
<dbReference type="SMART" id="SM00862">
    <property type="entry name" value="Trans_reg_C"/>
    <property type="match status" value="1"/>
</dbReference>
<dbReference type="Pfam" id="PF03704">
    <property type="entry name" value="BTAD"/>
    <property type="match status" value="1"/>
</dbReference>
<evidence type="ECO:0008006" key="10">
    <source>
        <dbReference type="Google" id="ProtNLM"/>
    </source>
</evidence>
<evidence type="ECO:0000256" key="4">
    <source>
        <dbReference type="ARBA" id="ARBA00023125"/>
    </source>
</evidence>
<evidence type="ECO:0000256" key="1">
    <source>
        <dbReference type="ARBA" id="ARBA00005820"/>
    </source>
</evidence>
<dbReference type="SMART" id="SM01043">
    <property type="entry name" value="BTAD"/>
    <property type="match status" value="1"/>
</dbReference>
<dbReference type="InterPro" id="IPR001867">
    <property type="entry name" value="OmpR/PhoB-type_DNA-bd"/>
</dbReference>
<proteinExistence type="inferred from homology"/>
<sequence length="1032" mass="107741">MVPAPVLVHLVGPLRVELEGRELAPAEVASRKGRTLLRLLCARRGEVLTATEIAGVLWPEGPPSDPDAVVASLASRLRRVLGAAAIGGGREGYRIGAVETDVDRARRLVDDAEAAPSALAVVGAAAAVRLLEDGDAVPEEPDAEWTAPLRDEVTALRRRARHLLATAALARDLPTGEEAATAEAAARRAVGEDPLDETAVRLLMRALLARGLPAEALRVYERLRRALADELGTDPAPATQDLHAAALRGEAAAPAPEVAPPADRLGLAGRDREVAVLRDTWARTCRRGGGFVLIAGEPGIGKSRLLDELADLARRSGGTVLTGRAFEGERSLFAQPVVDALAAAARTVPVQRIGRAATGLAALGRLVPDLAGFTGVTAAVPGAVERSRMFADVAAFLRGLAREGPLLLVVDDLQRAGRSTLELLHALARRLEGEPVLLAAGVRSGEGADVMGLLDDVATTLPLGPLPADAVTALAGRAGHEGRAAEVMRRTAGHPLFVVEVLRALTRGDAGVPASLQTAVVDRVARTGEETERLLRAAAVLGSSFDPEVAAAVAGAPPAAALRGFEAALEARLLVAAGREYEFAHDVVRETLLSTTPSPTRLAWHARAADLLSGDPEAVATHAEALGERSRAGRAWLLAAERALARFVATDAIVLATRAVAAAVELGDDELHGRALVVRGRAHDAATHFSAAFDDLTAAREAARRAGDRRLSMTVLRELAGDVPVALGMPPADCEPILHECLALATALGDRGREADVLGRLTVLRCSQLDFTDAAALAARALAAGRAADDDHARACGLDAVKTSLAYTGRVRELAPVLDELEPLLRRLGDLWTLQWTLFEGAFVPLAAGDHGGAMARIEAALEVCRRSGYTAYEPFFIAHAGWVHRLAGRMDDALREGRLAAELADRHRHAWWSTTAAALHAGTLLAAGDPGAAAAVLRPAARVADVPGAEAYLLRCLAPLAEATGDPAVLTRADALLRTVRVPDGGAWLAGADAYLGIARAWRGAGRPDRAEEIVTGFRAAAAAAGWVGLG</sequence>
<evidence type="ECO:0000313" key="8">
    <source>
        <dbReference type="EMBL" id="GAA3159347.1"/>
    </source>
</evidence>
<dbReference type="InterPro" id="IPR041664">
    <property type="entry name" value="AAA_16"/>
</dbReference>
<comment type="similarity">
    <text evidence="1">Belongs to the AfsR/DnrI/RedD regulatory family.</text>
</comment>
<dbReference type="SMART" id="SM00382">
    <property type="entry name" value="AAA"/>
    <property type="match status" value="1"/>
</dbReference>
<keyword evidence="9" id="KW-1185">Reference proteome</keyword>
<dbReference type="EMBL" id="BAAAVV010000002">
    <property type="protein sequence ID" value="GAA3159347.1"/>
    <property type="molecule type" value="Genomic_DNA"/>
</dbReference>
<dbReference type="Pfam" id="PF13191">
    <property type="entry name" value="AAA_16"/>
    <property type="match status" value="1"/>
</dbReference>
<dbReference type="SUPFAM" id="SSF52540">
    <property type="entry name" value="P-loop containing nucleoside triphosphate hydrolases"/>
    <property type="match status" value="1"/>
</dbReference>
<evidence type="ECO:0000259" key="5">
    <source>
        <dbReference type="SMART" id="SM00382"/>
    </source>
</evidence>
<dbReference type="InterPro" id="IPR005158">
    <property type="entry name" value="BTAD"/>
</dbReference>
<dbReference type="InterPro" id="IPR003593">
    <property type="entry name" value="AAA+_ATPase"/>
</dbReference>
<dbReference type="Gene3D" id="1.10.10.10">
    <property type="entry name" value="Winged helix-like DNA-binding domain superfamily/Winged helix DNA-binding domain"/>
    <property type="match status" value="1"/>
</dbReference>
<accession>A0ABP6NVX9</accession>
<dbReference type="InterPro" id="IPR016032">
    <property type="entry name" value="Sig_transdc_resp-reg_C-effctor"/>
</dbReference>
<evidence type="ECO:0000259" key="7">
    <source>
        <dbReference type="SMART" id="SM01043"/>
    </source>
</evidence>
<keyword evidence="2" id="KW-0547">Nucleotide-binding</keyword>
<dbReference type="InterPro" id="IPR011990">
    <property type="entry name" value="TPR-like_helical_dom_sf"/>
</dbReference>
<gene>
    <name evidence="8" type="ORF">GCM10010531_08400</name>
</gene>
<evidence type="ECO:0000256" key="2">
    <source>
        <dbReference type="ARBA" id="ARBA00022741"/>
    </source>
</evidence>
<comment type="caution">
    <text evidence="8">The sequence shown here is derived from an EMBL/GenBank/DDBJ whole genome shotgun (WGS) entry which is preliminary data.</text>
</comment>